<organism evidence="1 2">
    <name type="scientific">Cladophialophora chaetospira</name>
    <dbReference type="NCBI Taxonomy" id="386627"/>
    <lineage>
        <taxon>Eukaryota</taxon>
        <taxon>Fungi</taxon>
        <taxon>Dikarya</taxon>
        <taxon>Ascomycota</taxon>
        <taxon>Pezizomycotina</taxon>
        <taxon>Eurotiomycetes</taxon>
        <taxon>Chaetothyriomycetidae</taxon>
        <taxon>Chaetothyriales</taxon>
        <taxon>Herpotrichiellaceae</taxon>
        <taxon>Cladophialophora</taxon>
    </lineage>
</organism>
<evidence type="ECO:0008006" key="3">
    <source>
        <dbReference type="Google" id="ProtNLM"/>
    </source>
</evidence>
<name>A0AA38XDJ5_9EURO</name>
<accession>A0AA38XDJ5</accession>
<dbReference type="Proteomes" id="UP001172673">
    <property type="component" value="Unassembled WGS sequence"/>
</dbReference>
<dbReference type="AlphaFoldDB" id="A0AA38XDJ5"/>
<dbReference type="InterPro" id="IPR032675">
    <property type="entry name" value="LRR_dom_sf"/>
</dbReference>
<gene>
    <name evidence="1" type="ORF">H2200_004599</name>
</gene>
<sequence length="446" mass="49798">MAPTHKKKRIHLLDLPTEILLQIIDHLNDGDKRPSSSVKQLRLTCKQACETCEPAFCRVLTSATSCALQRCQQIMAARESRRFLTQVLVLQLVWDFFEEPDVLAIRDHVTCVLGLPNIKFLDLEFDPDGLESDMLTAALSYQLNSNAFSQLRECKLCLNDANVFALTGVLNAPKLDKLQVEWADLRSIRSGLIRLKSSPLKRLSLSNCVLDAPSMAALFGLPAALQHLEIDTFSRNRGKTGTNLPQTIQLILSTLERCQPSISSLALSLEPSESLTFGGLGCTFDFSHLQLLKELDICGDADGEDFRWIPLLAFEQLPPSLEILKFGYECSACIDLGALAKALVDPQYTGGGPPKTLRRVECYSHAVWMGEGEYDIIDEGVECFMALLPVAEVSYTVDNGIRTRIVEARRMSEHAQCRMILRGNTYELRDYLVFTRHVKWLVGSSS</sequence>
<protein>
    <recommendedName>
        <fullName evidence="3">F-box domain-containing protein</fullName>
    </recommendedName>
</protein>
<keyword evidence="2" id="KW-1185">Reference proteome</keyword>
<evidence type="ECO:0000313" key="2">
    <source>
        <dbReference type="Proteomes" id="UP001172673"/>
    </source>
</evidence>
<reference evidence="1" key="1">
    <citation type="submission" date="2022-10" db="EMBL/GenBank/DDBJ databases">
        <title>Culturing micro-colonial fungi from biological soil crusts in the Mojave desert and describing Neophaeococcomyces mojavensis, and introducing the new genera and species Taxawa tesnikishii.</title>
        <authorList>
            <person name="Kurbessoian T."/>
            <person name="Stajich J.E."/>
        </authorList>
    </citation>
    <scope>NUCLEOTIDE SEQUENCE</scope>
    <source>
        <strain evidence="1">TK_41</strain>
    </source>
</reference>
<comment type="caution">
    <text evidence="1">The sequence shown here is derived from an EMBL/GenBank/DDBJ whole genome shotgun (WGS) entry which is preliminary data.</text>
</comment>
<dbReference type="EMBL" id="JAPDRK010000006">
    <property type="protein sequence ID" value="KAJ9611415.1"/>
    <property type="molecule type" value="Genomic_DNA"/>
</dbReference>
<dbReference type="Gene3D" id="3.80.10.10">
    <property type="entry name" value="Ribonuclease Inhibitor"/>
    <property type="match status" value="1"/>
</dbReference>
<dbReference type="SUPFAM" id="SSF52047">
    <property type="entry name" value="RNI-like"/>
    <property type="match status" value="1"/>
</dbReference>
<evidence type="ECO:0000313" key="1">
    <source>
        <dbReference type="EMBL" id="KAJ9611415.1"/>
    </source>
</evidence>
<proteinExistence type="predicted"/>